<dbReference type="RefSeq" id="WP_194482941.1">
    <property type="nucleotide sequence ID" value="NZ_CP030050.1"/>
</dbReference>
<evidence type="ECO:0000256" key="3">
    <source>
        <dbReference type="ARBA" id="ARBA00022692"/>
    </source>
</evidence>
<reference evidence="7 8" key="1">
    <citation type="submission" date="2018-06" db="EMBL/GenBank/DDBJ databases">
        <title>Comparative genomics of Bradyrhizobium nodulating Arachidis hypogaea.</title>
        <authorList>
            <person name="Li Y."/>
        </authorList>
    </citation>
    <scope>NUCLEOTIDE SEQUENCE [LARGE SCALE GENOMIC DNA]</scope>
    <source>
        <strain evidence="7 8">CCBAU 051107</strain>
    </source>
</reference>
<evidence type="ECO:0000256" key="1">
    <source>
        <dbReference type="ARBA" id="ARBA00004651"/>
    </source>
</evidence>
<dbReference type="Proteomes" id="UP000594015">
    <property type="component" value="Chromosome"/>
</dbReference>
<keyword evidence="5 6" id="KW-0472">Membrane</keyword>
<evidence type="ECO:0000313" key="7">
    <source>
        <dbReference type="EMBL" id="QOZ70978.1"/>
    </source>
</evidence>
<evidence type="ECO:0000256" key="4">
    <source>
        <dbReference type="ARBA" id="ARBA00022989"/>
    </source>
</evidence>
<keyword evidence="2" id="KW-1003">Cell membrane</keyword>
<comment type="subcellular location">
    <subcellularLocation>
        <location evidence="1">Cell membrane</location>
        <topology evidence="1">Multi-pass membrane protein</topology>
    </subcellularLocation>
</comment>
<dbReference type="KEGG" id="barh:WN72_35220"/>
<evidence type="ECO:0000313" key="8">
    <source>
        <dbReference type="Proteomes" id="UP000594015"/>
    </source>
</evidence>
<organism evidence="7 8">
    <name type="scientific">Bradyrhizobium arachidis</name>
    <dbReference type="NCBI Taxonomy" id="858423"/>
    <lineage>
        <taxon>Bacteria</taxon>
        <taxon>Pseudomonadati</taxon>
        <taxon>Pseudomonadota</taxon>
        <taxon>Alphaproteobacteria</taxon>
        <taxon>Hyphomicrobiales</taxon>
        <taxon>Nitrobacteraceae</taxon>
        <taxon>Bradyrhizobium</taxon>
    </lineage>
</organism>
<feature type="transmembrane region" description="Helical" evidence="6">
    <location>
        <begin position="132"/>
        <end position="150"/>
    </location>
</feature>
<sequence length="354" mass="36696">MSNGTMTDDLHASATATGGGALPRVSLGIVVGLIGLGAGAVVPTYFASDFMLRLGSEGLLLGLLALSVAFLMNQAGLVALGAASIYGGAGYLFAIGMSDWGLTPTAALCVAFLILLAYSAMLGALIVRTNPLAFMMLTLAAGEMISHAVLLEGLRDYTGGADGLVVRTTGTVLGIDAVRFADPAQFWSLAWVVTVLVGLAFWAIARSRLGAVLRAIRENEERMRFSGFNTFLPRLIGYVVVNIAAAIAGFLHVLNAGFVSPESLGLFVSTNTLVAALIGGISGSLGPILGGLIFSFAQDEFGARGAHAASDRCCDRRVHCRVPAWCRRRAVGPVEAARLAAGGILTCSRSKSCR</sequence>
<protein>
    <recommendedName>
        <fullName evidence="9">Amino acid/amide ABC transporter membrane protein 2, HAAT family</fullName>
    </recommendedName>
</protein>
<evidence type="ECO:0000256" key="2">
    <source>
        <dbReference type="ARBA" id="ARBA00022475"/>
    </source>
</evidence>
<keyword evidence="3 6" id="KW-0812">Transmembrane</keyword>
<dbReference type="InterPro" id="IPR043428">
    <property type="entry name" value="LivM-like"/>
</dbReference>
<gene>
    <name evidence="7" type="ORF">WN72_35220</name>
</gene>
<dbReference type="GO" id="GO:0015658">
    <property type="term" value="F:branched-chain amino acid transmembrane transporter activity"/>
    <property type="evidence" value="ECO:0007669"/>
    <property type="project" value="InterPro"/>
</dbReference>
<dbReference type="PANTHER" id="PTHR30482">
    <property type="entry name" value="HIGH-AFFINITY BRANCHED-CHAIN AMINO ACID TRANSPORT SYSTEM PERMEASE"/>
    <property type="match status" value="1"/>
</dbReference>
<feature type="transmembrane region" description="Helical" evidence="6">
    <location>
        <begin position="59"/>
        <end position="85"/>
    </location>
</feature>
<proteinExistence type="predicted"/>
<dbReference type="CDD" id="cd06581">
    <property type="entry name" value="TM_PBP1_LivM_like"/>
    <property type="match status" value="1"/>
</dbReference>
<feature type="transmembrane region" description="Helical" evidence="6">
    <location>
        <begin position="25"/>
        <end position="47"/>
    </location>
</feature>
<feature type="transmembrane region" description="Helical" evidence="6">
    <location>
        <begin position="273"/>
        <end position="297"/>
    </location>
</feature>
<feature type="transmembrane region" description="Helical" evidence="6">
    <location>
        <begin position="186"/>
        <end position="205"/>
    </location>
</feature>
<dbReference type="PANTHER" id="PTHR30482:SF17">
    <property type="entry name" value="ABC TRANSPORTER ATP-BINDING PROTEIN"/>
    <property type="match status" value="1"/>
</dbReference>
<dbReference type="InterPro" id="IPR001851">
    <property type="entry name" value="ABC_transp_permease"/>
</dbReference>
<name>A0AAE7NS59_9BRAD</name>
<dbReference type="EMBL" id="CP030050">
    <property type="protein sequence ID" value="QOZ70978.1"/>
    <property type="molecule type" value="Genomic_DNA"/>
</dbReference>
<feature type="transmembrane region" description="Helical" evidence="6">
    <location>
        <begin position="231"/>
        <end position="253"/>
    </location>
</feature>
<evidence type="ECO:0008006" key="9">
    <source>
        <dbReference type="Google" id="ProtNLM"/>
    </source>
</evidence>
<evidence type="ECO:0000256" key="6">
    <source>
        <dbReference type="SAM" id="Phobius"/>
    </source>
</evidence>
<feature type="transmembrane region" description="Helical" evidence="6">
    <location>
        <begin position="105"/>
        <end position="125"/>
    </location>
</feature>
<dbReference type="Pfam" id="PF02653">
    <property type="entry name" value="BPD_transp_2"/>
    <property type="match status" value="1"/>
</dbReference>
<evidence type="ECO:0000256" key="5">
    <source>
        <dbReference type="ARBA" id="ARBA00023136"/>
    </source>
</evidence>
<keyword evidence="4 6" id="KW-1133">Transmembrane helix</keyword>
<accession>A0AAE7NS59</accession>
<dbReference type="GO" id="GO:0005886">
    <property type="term" value="C:plasma membrane"/>
    <property type="evidence" value="ECO:0007669"/>
    <property type="project" value="UniProtKB-SubCell"/>
</dbReference>
<dbReference type="AlphaFoldDB" id="A0AAE7NS59"/>